<gene>
    <name evidence="1" type="ORF">BCS93_11170</name>
</gene>
<dbReference type="Proteomes" id="UP000235611">
    <property type="component" value="Unassembled WGS sequence"/>
</dbReference>
<reference evidence="2" key="1">
    <citation type="submission" date="2016-07" db="EMBL/GenBank/DDBJ databases">
        <title>Nontailed viruses are major unrecognized killers of bacteria in the ocean.</title>
        <authorList>
            <person name="Kauffman K."/>
            <person name="Hussain F."/>
            <person name="Yang J."/>
            <person name="Arevalo P."/>
            <person name="Brown J."/>
            <person name="Cutler M."/>
            <person name="Kelly L."/>
            <person name="Polz M.F."/>
        </authorList>
    </citation>
    <scope>NUCLEOTIDE SEQUENCE [LARGE SCALE GENOMIC DNA]</scope>
    <source>
        <strain evidence="2">10N.222.49.A5</strain>
    </source>
</reference>
<protein>
    <submittedName>
        <fullName evidence="1">Uncharacterized protein</fullName>
    </submittedName>
</protein>
<dbReference type="RefSeq" id="WP_102477784.1">
    <property type="nucleotide sequence ID" value="NZ_MDBO01000075.1"/>
</dbReference>
<accession>A0AAP8MWG2</accession>
<organism evidence="1 2">
    <name type="scientific">Vibrio breoganii</name>
    <dbReference type="NCBI Taxonomy" id="553239"/>
    <lineage>
        <taxon>Bacteria</taxon>
        <taxon>Pseudomonadati</taxon>
        <taxon>Pseudomonadota</taxon>
        <taxon>Gammaproteobacteria</taxon>
        <taxon>Vibrionales</taxon>
        <taxon>Vibrionaceae</taxon>
        <taxon>Vibrio</taxon>
    </lineage>
</organism>
<evidence type="ECO:0000313" key="2">
    <source>
        <dbReference type="Proteomes" id="UP000235611"/>
    </source>
</evidence>
<sequence length="104" mass="11862">MEKFTKHFKFPCNVQCNSPQAKVHRNATPETHPHLFGMAKYCLVGGKLYRFLPKHYTGVINQRVCGGKWEQVNIGNHDVTARDYLYRVGAEPANFQGQPRLTTA</sequence>
<name>A0AAP8MWG2_9VIBR</name>
<comment type="caution">
    <text evidence="1">The sequence shown here is derived from an EMBL/GenBank/DDBJ whole genome shotgun (WGS) entry which is preliminary data.</text>
</comment>
<proteinExistence type="predicted"/>
<evidence type="ECO:0000313" key="1">
    <source>
        <dbReference type="EMBL" id="PMP10228.1"/>
    </source>
</evidence>
<dbReference type="AlphaFoldDB" id="A0AAP8MWG2"/>
<dbReference type="EMBL" id="MDBO01000075">
    <property type="protein sequence ID" value="PMP10228.1"/>
    <property type="molecule type" value="Genomic_DNA"/>
</dbReference>